<feature type="transmembrane region" description="Helical" evidence="1">
    <location>
        <begin position="59"/>
        <end position="80"/>
    </location>
</feature>
<feature type="transmembrane region" description="Helical" evidence="1">
    <location>
        <begin position="92"/>
        <end position="112"/>
    </location>
</feature>
<dbReference type="RefSeq" id="WP_260729490.1">
    <property type="nucleotide sequence ID" value="NZ_BAAABS010000066.1"/>
</dbReference>
<dbReference type="Proteomes" id="UP001058271">
    <property type="component" value="Chromosome"/>
</dbReference>
<feature type="transmembrane region" description="Helical" evidence="1">
    <location>
        <begin position="162"/>
        <end position="183"/>
    </location>
</feature>
<keyword evidence="3" id="KW-1185">Reference proteome</keyword>
<keyword evidence="1" id="KW-0472">Membrane</keyword>
<dbReference type="EMBL" id="CP073721">
    <property type="protein sequence ID" value="UWZ40044.1"/>
    <property type="molecule type" value="Genomic_DNA"/>
</dbReference>
<keyword evidence="1" id="KW-1133">Transmembrane helix</keyword>
<accession>A0ABY5ZD93</accession>
<gene>
    <name evidence="2" type="ORF">Drose_18690</name>
</gene>
<protein>
    <submittedName>
        <fullName evidence="2">Uncharacterized protein</fullName>
    </submittedName>
</protein>
<sequence length="186" mass="20147">MAMRSGDRFTDPGGRVVRLTAGPVVWLSGLADDAATLRRQTVELPAHSIAANLRNLERAYAWMIVGVAEGFGGVAVVLLLEPVLGTPVTDTIFRFVLSGGVFAAAGAGLSGLRAAAANRWGWLVFPEDAMDKQVRLRLRRRMRSGAGRSAAGRRRRMRMVRWVCRPSPWDLLVAAIVAVPFYFGAG</sequence>
<evidence type="ECO:0000313" key="3">
    <source>
        <dbReference type="Proteomes" id="UP001058271"/>
    </source>
</evidence>
<name>A0ABY5ZD93_9ACTN</name>
<reference evidence="2" key="1">
    <citation type="submission" date="2021-04" db="EMBL/GenBank/DDBJ databases">
        <title>Biosynthetic gene clusters of Dactylosporangioum roseum.</title>
        <authorList>
            <person name="Hartkoorn R.C."/>
            <person name="Beaudoing E."/>
            <person name="Hot D."/>
            <person name="Moureu S."/>
        </authorList>
    </citation>
    <scope>NUCLEOTIDE SEQUENCE</scope>
    <source>
        <strain evidence="2">NRRL B-16295</strain>
    </source>
</reference>
<proteinExistence type="predicted"/>
<evidence type="ECO:0000313" key="2">
    <source>
        <dbReference type="EMBL" id="UWZ40044.1"/>
    </source>
</evidence>
<evidence type="ECO:0000256" key="1">
    <source>
        <dbReference type="SAM" id="Phobius"/>
    </source>
</evidence>
<keyword evidence="1" id="KW-0812">Transmembrane</keyword>
<organism evidence="2 3">
    <name type="scientific">Dactylosporangium roseum</name>
    <dbReference type="NCBI Taxonomy" id="47989"/>
    <lineage>
        <taxon>Bacteria</taxon>
        <taxon>Bacillati</taxon>
        <taxon>Actinomycetota</taxon>
        <taxon>Actinomycetes</taxon>
        <taxon>Micromonosporales</taxon>
        <taxon>Micromonosporaceae</taxon>
        <taxon>Dactylosporangium</taxon>
    </lineage>
</organism>